<dbReference type="Proteomes" id="UP000199529">
    <property type="component" value="Unassembled WGS sequence"/>
</dbReference>
<evidence type="ECO:0000313" key="3">
    <source>
        <dbReference type="Proteomes" id="UP000199529"/>
    </source>
</evidence>
<keyword evidence="3" id="KW-1185">Reference proteome</keyword>
<reference evidence="3" key="1">
    <citation type="submission" date="2016-10" db="EMBL/GenBank/DDBJ databases">
        <authorList>
            <person name="Varghese N."/>
            <person name="Submissions S."/>
        </authorList>
    </citation>
    <scope>NUCLEOTIDE SEQUENCE [LARGE SCALE GENOMIC DNA]</scope>
    <source>
        <strain evidence="3">CGMCC 4.3530</strain>
    </source>
</reference>
<dbReference type="RefSeq" id="WP_093275099.1">
    <property type="nucleotide sequence ID" value="NZ_FNOK01000052.1"/>
</dbReference>
<evidence type="ECO:0008006" key="4">
    <source>
        <dbReference type="Google" id="ProtNLM"/>
    </source>
</evidence>
<feature type="signal peptide" evidence="1">
    <location>
        <begin position="1"/>
        <end position="24"/>
    </location>
</feature>
<proteinExistence type="predicted"/>
<dbReference type="OrthoDB" id="3694014at2"/>
<gene>
    <name evidence="2" type="ORF">SAMN05216215_105214</name>
</gene>
<evidence type="ECO:0000256" key="1">
    <source>
        <dbReference type="SAM" id="SignalP"/>
    </source>
</evidence>
<name>A0A1H3R6P4_9PSEU</name>
<evidence type="ECO:0000313" key="2">
    <source>
        <dbReference type="EMBL" id="SDZ21337.1"/>
    </source>
</evidence>
<keyword evidence="1" id="KW-0732">Signal</keyword>
<accession>A0A1H3R6P4</accession>
<sequence length="77" mass="8368">MKKLMAGAFVGFGMLVATATSATAAPAEWYYTGYWYNSEAACEQGYQDQVGGPGGPGADLPHECRPNNGVYELWRMR</sequence>
<protein>
    <recommendedName>
        <fullName evidence="4">Secreted protein</fullName>
    </recommendedName>
</protein>
<dbReference type="AlphaFoldDB" id="A0A1H3R6P4"/>
<dbReference type="EMBL" id="FNOK01000052">
    <property type="protein sequence ID" value="SDZ21337.1"/>
    <property type="molecule type" value="Genomic_DNA"/>
</dbReference>
<organism evidence="2 3">
    <name type="scientific">Saccharopolyspora shandongensis</name>
    <dbReference type="NCBI Taxonomy" id="418495"/>
    <lineage>
        <taxon>Bacteria</taxon>
        <taxon>Bacillati</taxon>
        <taxon>Actinomycetota</taxon>
        <taxon>Actinomycetes</taxon>
        <taxon>Pseudonocardiales</taxon>
        <taxon>Pseudonocardiaceae</taxon>
        <taxon>Saccharopolyspora</taxon>
    </lineage>
</organism>
<feature type="chain" id="PRO_5011736744" description="Secreted protein" evidence="1">
    <location>
        <begin position="25"/>
        <end position="77"/>
    </location>
</feature>